<proteinExistence type="predicted"/>
<evidence type="ECO:0000313" key="2">
    <source>
        <dbReference type="EMBL" id="CDO74636.1"/>
    </source>
</evidence>
<dbReference type="AlphaFoldDB" id="A0A060SK93"/>
<dbReference type="InterPro" id="IPR013640">
    <property type="entry name" value="Vfa1"/>
</dbReference>
<accession>A0A060SK93</accession>
<keyword evidence="3" id="KW-1185">Reference proteome</keyword>
<sequence>MSFTNLYYKRAVGTPKPCYVCHKPTTTVLATINTVDFLYTCDTHLSDPGFASQVGTTNDGVGAGGAKKMGLSPEEIAKVKAEWEERQRKKAEKAKEKEKEKDKEKDGKDSTAEDKDKKQSDKQVPGSLSLPSASPTSPATPTHQRYTLHRDIFALRLAEHRRRRQAVQAKELAPRLPGPPATPLPTNPPA</sequence>
<feature type="region of interest" description="Disordered" evidence="1">
    <location>
        <begin position="79"/>
        <end position="147"/>
    </location>
</feature>
<dbReference type="OrthoDB" id="2158714at2759"/>
<feature type="region of interest" description="Disordered" evidence="1">
    <location>
        <begin position="159"/>
        <end position="190"/>
    </location>
</feature>
<dbReference type="GO" id="GO:0007034">
    <property type="term" value="P:vacuolar transport"/>
    <property type="evidence" value="ECO:0007669"/>
    <property type="project" value="TreeGrafter"/>
</dbReference>
<gene>
    <name evidence="2" type="ORF">BN946_scf184325.g23</name>
</gene>
<dbReference type="Proteomes" id="UP000029665">
    <property type="component" value="Unassembled WGS sequence"/>
</dbReference>
<evidence type="ECO:0008006" key="4">
    <source>
        <dbReference type="Google" id="ProtNLM"/>
    </source>
</evidence>
<feature type="compositionally biased region" description="Low complexity" evidence="1">
    <location>
        <begin position="127"/>
        <end position="142"/>
    </location>
</feature>
<reference evidence="2" key="1">
    <citation type="submission" date="2014-01" db="EMBL/GenBank/DDBJ databases">
        <title>The genome of the white-rot fungus Pycnoporus cinnabarinus: a basidiomycete model with a versatile arsenal for lignocellulosic biomass breakdown.</title>
        <authorList>
            <person name="Levasseur A."/>
            <person name="Lomascolo A."/>
            <person name="Ruiz-Duenas F.J."/>
            <person name="Uzan E."/>
            <person name="Piumi F."/>
            <person name="Kues U."/>
            <person name="Ram A.F.J."/>
            <person name="Murat C."/>
            <person name="Haon M."/>
            <person name="Benoit I."/>
            <person name="Arfi Y."/>
            <person name="Chevret D."/>
            <person name="Drula E."/>
            <person name="Kwon M.J."/>
            <person name="Gouret P."/>
            <person name="Lesage-Meessen L."/>
            <person name="Lombard V."/>
            <person name="Mariette J."/>
            <person name="Noirot C."/>
            <person name="Park J."/>
            <person name="Patyshakuliyeva A."/>
            <person name="Wieneger R.A.B."/>
            <person name="Wosten H.A.B."/>
            <person name="Martin F."/>
            <person name="Coutinho P.M."/>
            <person name="de Vries R."/>
            <person name="Martinez A.T."/>
            <person name="Klopp C."/>
            <person name="Pontarotti P."/>
            <person name="Henrissat B."/>
            <person name="Record E."/>
        </authorList>
    </citation>
    <scope>NUCLEOTIDE SEQUENCE [LARGE SCALE GENOMIC DNA]</scope>
    <source>
        <strain evidence="2">BRFM137</strain>
    </source>
</reference>
<protein>
    <recommendedName>
        <fullName evidence="4">DUF1742-domain-containing protein</fullName>
    </recommendedName>
</protein>
<name>A0A060SK93_PYCCI</name>
<dbReference type="EMBL" id="CCBP010000193">
    <property type="protein sequence ID" value="CDO74636.1"/>
    <property type="molecule type" value="Genomic_DNA"/>
</dbReference>
<evidence type="ECO:0000256" key="1">
    <source>
        <dbReference type="SAM" id="MobiDB-lite"/>
    </source>
</evidence>
<dbReference type="OMA" id="FYVCPAH"/>
<dbReference type="PANTHER" id="PTHR28218:SF1">
    <property type="entry name" value="VPS4-ASSOCIATED PROTEIN 1"/>
    <property type="match status" value="1"/>
</dbReference>
<feature type="compositionally biased region" description="Basic and acidic residues" evidence="1">
    <location>
        <begin position="79"/>
        <end position="121"/>
    </location>
</feature>
<dbReference type="HOGENOM" id="CLU_088285_0_0_1"/>
<dbReference type="GO" id="GO:0005768">
    <property type="term" value="C:endosome"/>
    <property type="evidence" value="ECO:0007669"/>
    <property type="project" value="TreeGrafter"/>
</dbReference>
<dbReference type="PANTHER" id="PTHR28218">
    <property type="entry name" value="VPS4-ASSOCIATED PROTEIN 1"/>
    <property type="match status" value="1"/>
</dbReference>
<organism evidence="2 3">
    <name type="scientific">Pycnoporus cinnabarinus</name>
    <name type="common">Cinnabar-red polypore</name>
    <name type="synonym">Trametes cinnabarina</name>
    <dbReference type="NCBI Taxonomy" id="5643"/>
    <lineage>
        <taxon>Eukaryota</taxon>
        <taxon>Fungi</taxon>
        <taxon>Dikarya</taxon>
        <taxon>Basidiomycota</taxon>
        <taxon>Agaricomycotina</taxon>
        <taxon>Agaricomycetes</taxon>
        <taxon>Polyporales</taxon>
        <taxon>Polyporaceae</taxon>
        <taxon>Trametes</taxon>
    </lineage>
</organism>
<comment type="caution">
    <text evidence="2">The sequence shown here is derived from an EMBL/GenBank/DDBJ whole genome shotgun (WGS) entry which is preliminary data.</text>
</comment>
<feature type="compositionally biased region" description="Pro residues" evidence="1">
    <location>
        <begin position="176"/>
        <end position="190"/>
    </location>
</feature>
<dbReference type="Pfam" id="PF08432">
    <property type="entry name" value="Vfa1"/>
    <property type="match status" value="1"/>
</dbReference>
<evidence type="ECO:0000313" key="3">
    <source>
        <dbReference type="Proteomes" id="UP000029665"/>
    </source>
</evidence>